<protein>
    <submittedName>
        <fullName evidence="2">Uncharacterized protein</fullName>
    </submittedName>
</protein>
<sequence>MYSAKPPHHPAYGLLPDSRSSKMAGTQSKGAQDVGEEEWHVGAISRNIEAGHERNPLMSAESTTGLGYLDNKGKMGFERTESGLHDPYELEDSTGIRRTLESFNNDSSKLFVKKHTFKAPSSFIFQERDYGS</sequence>
<keyword evidence="3" id="KW-1185">Reference proteome</keyword>
<evidence type="ECO:0000313" key="2">
    <source>
        <dbReference type="EMBL" id="VEL35555.1"/>
    </source>
</evidence>
<feature type="compositionally biased region" description="Polar residues" evidence="1">
    <location>
        <begin position="21"/>
        <end position="30"/>
    </location>
</feature>
<reference evidence="2" key="1">
    <citation type="submission" date="2018-11" db="EMBL/GenBank/DDBJ databases">
        <authorList>
            <consortium name="Pathogen Informatics"/>
        </authorList>
    </citation>
    <scope>NUCLEOTIDE SEQUENCE</scope>
</reference>
<evidence type="ECO:0000256" key="1">
    <source>
        <dbReference type="SAM" id="MobiDB-lite"/>
    </source>
</evidence>
<comment type="caution">
    <text evidence="2">The sequence shown here is derived from an EMBL/GenBank/DDBJ whole genome shotgun (WGS) entry which is preliminary data.</text>
</comment>
<feature type="region of interest" description="Disordered" evidence="1">
    <location>
        <begin position="1"/>
        <end position="39"/>
    </location>
</feature>
<dbReference type="AlphaFoldDB" id="A0A448XFY5"/>
<dbReference type="EMBL" id="CAAALY010250104">
    <property type="protein sequence ID" value="VEL35555.1"/>
    <property type="molecule type" value="Genomic_DNA"/>
</dbReference>
<gene>
    <name evidence="2" type="ORF">PXEA_LOCUS28995</name>
</gene>
<accession>A0A448XFY5</accession>
<organism evidence="2 3">
    <name type="scientific">Protopolystoma xenopodis</name>
    <dbReference type="NCBI Taxonomy" id="117903"/>
    <lineage>
        <taxon>Eukaryota</taxon>
        <taxon>Metazoa</taxon>
        <taxon>Spiralia</taxon>
        <taxon>Lophotrochozoa</taxon>
        <taxon>Platyhelminthes</taxon>
        <taxon>Monogenea</taxon>
        <taxon>Polyopisthocotylea</taxon>
        <taxon>Polystomatidea</taxon>
        <taxon>Polystomatidae</taxon>
        <taxon>Protopolystoma</taxon>
    </lineage>
</organism>
<evidence type="ECO:0000313" key="3">
    <source>
        <dbReference type="Proteomes" id="UP000784294"/>
    </source>
</evidence>
<dbReference type="Proteomes" id="UP000784294">
    <property type="component" value="Unassembled WGS sequence"/>
</dbReference>
<proteinExistence type="predicted"/>
<name>A0A448XFY5_9PLAT</name>